<dbReference type="Pfam" id="PF00208">
    <property type="entry name" value="ELFV_dehydrog"/>
    <property type="match status" value="1"/>
</dbReference>
<dbReference type="PANTHER" id="PTHR11606:SF13">
    <property type="entry name" value="GLUTAMATE DEHYDROGENASE 1, MITOCHONDRIAL"/>
    <property type="match status" value="1"/>
</dbReference>
<dbReference type="InterPro" id="IPR036291">
    <property type="entry name" value="NAD(P)-bd_dom_sf"/>
</dbReference>
<evidence type="ECO:0000256" key="2">
    <source>
        <dbReference type="ARBA" id="ARBA00023002"/>
    </source>
</evidence>
<evidence type="ECO:0000313" key="5">
    <source>
        <dbReference type="Proteomes" id="UP001214441"/>
    </source>
</evidence>
<dbReference type="Gene3D" id="3.40.50.720">
    <property type="entry name" value="NAD(P)-binding Rossmann-like Domain"/>
    <property type="match status" value="1"/>
</dbReference>
<organism evidence="4 5">
    <name type="scientific">Streptomyces iconiensis</name>
    <dbReference type="NCBI Taxonomy" id="1384038"/>
    <lineage>
        <taxon>Bacteria</taxon>
        <taxon>Bacillati</taxon>
        <taxon>Actinomycetota</taxon>
        <taxon>Actinomycetes</taxon>
        <taxon>Kitasatosporales</taxon>
        <taxon>Streptomycetaceae</taxon>
        <taxon>Streptomyces</taxon>
    </lineage>
</organism>
<dbReference type="InterPro" id="IPR006097">
    <property type="entry name" value="Glu/Leu/Phe/Val/Trp_DH_dimer"/>
</dbReference>
<comment type="caution">
    <text evidence="4">The sequence shown here is derived from an EMBL/GenBank/DDBJ whole genome shotgun (WGS) entry which is preliminary data.</text>
</comment>
<proteinExistence type="inferred from homology"/>
<protein>
    <submittedName>
        <fullName evidence="4">Glu/Leu/Phe/Val dehydrogenase dimerization domain-containing protein</fullName>
    </submittedName>
</protein>
<dbReference type="Proteomes" id="UP001214441">
    <property type="component" value="Unassembled WGS sequence"/>
</dbReference>
<dbReference type="InterPro" id="IPR046346">
    <property type="entry name" value="Aminoacid_DH-like_N_sf"/>
</dbReference>
<keyword evidence="2" id="KW-0560">Oxidoreductase</keyword>
<dbReference type="Pfam" id="PF02812">
    <property type="entry name" value="ELFV_dehydrog_N"/>
    <property type="match status" value="1"/>
</dbReference>
<name>A0ABT7A291_9ACTN</name>
<comment type="similarity">
    <text evidence="1">Belongs to the Glu/Leu/Phe/Val dehydrogenases family.</text>
</comment>
<sequence length="385" mass="39733">MRPDLIKYDDPVDGTRGWLVYRDVPQRLAAGGCRVQPGLDAATLGTLAERMALKQRVLGINVAGAKCGLDLDPGAPGKSAVLSRFFTFLHDELVTRYSMGPDMGTGWLELNRHAEAVGLPSIKYAIKTAQRLSDDEFGRRMAVLEAPVRGVPISARRAGHALAHAAIAAARGTGTPTVALQGFGNLGRGAACTLLEAGARVVAVGDKHGTVADPAGVDIAAMLGRPSGTPVPAMPSRGRVAHLFTVPADVLILAGPSDAMTTAQAAQVPVSTVVVGANCGLTESIEQALAARDIVVVPDFIGGIGGSASMEVLFSPLACPAPQQVLDALTALMNELVADVLAQARRSGVTPRVAATRLAAASTAEPESPPYGSCPYLRSSLSTVR</sequence>
<reference evidence="4 5" key="1">
    <citation type="submission" date="2023-05" db="EMBL/GenBank/DDBJ databases">
        <title>Streptantibioticus silvisoli sp. nov., acidotolerant actinomycetes 1 from pine litter.</title>
        <authorList>
            <person name="Swiecimska M."/>
            <person name="Golinska P."/>
            <person name="Sangal V."/>
            <person name="Wachnowicz B."/>
            <person name="Goodfellow M."/>
        </authorList>
    </citation>
    <scope>NUCLEOTIDE SEQUENCE [LARGE SCALE GENOMIC DNA]</scope>
    <source>
        <strain evidence="4 5">DSM 42109</strain>
    </source>
</reference>
<gene>
    <name evidence="4" type="ORF">NMN56_026425</name>
</gene>
<feature type="domain" description="Glutamate/phenylalanine/leucine/valine/L-tryptophan dehydrogenase C-terminal" evidence="3">
    <location>
        <begin position="150"/>
        <end position="366"/>
    </location>
</feature>
<dbReference type="SMART" id="SM00839">
    <property type="entry name" value="ELFV_dehydrog"/>
    <property type="match status" value="1"/>
</dbReference>
<dbReference type="PANTHER" id="PTHR11606">
    <property type="entry name" value="GLUTAMATE DEHYDROGENASE"/>
    <property type="match status" value="1"/>
</dbReference>
<dbReference type="SUPFAM" id="SSF53223">
    <property type="entry name" value="Aminoacid dehydrogenase-like, N-terminal domain"/>
    <property type="match status" value="1"/>
</dbReference>
<evidence type="ECO:0000259" key="3">
    <source>
        <dbReference type="SMART" id="SM00839"/>
    </source>
</evidence>
<accession>A0ABT7A291</accession>
<dbReference type="SUPFAM" id="SSF51735">
    <property type="entry name" value="NAD(P)-binding Rossmann-fold domains"/>
    <property type="match status" value="1"/>
</dbReference>
<evidence type="ECO:0000256" key="1">
    <source>
        <dbReference type="ARBA" id="ARBA00006382"/>
    </source>
</evidence>
<dbReference type="InterPro" id="IPR006096">
    <property type="entry name" value="Glu/Leu/Phe/Val/Trp_DH_C"/>
</dbReference>
<keyword evidence="5" id="KW-1185">Reference proteome</keyword>
<dbReference type="EMBL" id="JANCPR020000029">
    <property type="protein sequence ID" value="MDJ1135434.1"/>
    <property type="molecule type" value="Genomic_DNA"/>
</dbReference>
<evidence type="ECO:0000313" key="4">
    <source>
        <dbReference type="EMBL" id="MDJ1135434.1"/>
    </source>
</evidence>
<dbReference type="RefSeq" id="WP_274043163.1">
    <property type="nucleotide sequence ID" value="NZ_JANCPR020000029.1"/>
</dbReference>
<dbReference type="Gene3D" id="3.40.50.10860">
    <property type="entry name" value="Leucine Dehydrogenase, chain A, domain 1"/>
    <property type="match status" value="1"/>
</dbReference>